<feature type="domain" description="TRUD" evidence="4">
    <location>
        <begin position="294"/>
        <end position="523"/>
    </location>
</feature>
<dbReference type="Proteomes" id="UP000291404">
    <property type="component" value="Unassembled WGS sequence"/>
</dbReference>
<dbReference type="AlphaFoldDB" id="A0A4Q9LEA8"/>
<dbReference type="GO" id="GO:0005634">
    <property type="term" value="C:nucleus"/>
    <property type="evidence" value="ECO:0007669"/>
    <property type="project" value="TreeGrafter"/>
</dbReference>
<dbReference type="Gene3D" id="1.10.1510.30">
    <property type="match status" value="1"/>
</dbReference>
<comment type="similarity">
    <text evidence="1">Belongs to the pseudouridine synthase TruD family.</text>
</comment>
<dbReference type="Gene3D" id="3.30.2350.20">
    <property type="entry name" value="TruD, catalytic domain"/>
    <property type="match status" value="1"/>
</dbReference>
<evidence type="ECO:0000313" key="5">
    <source>
        <dbReference type="EMBL" id="TBU05916.1"/>
    </source>
</evidence>
<keyword evidence="3" id="KW-0175">Coiled coil</keyword>
<dbReference type="EMBL" id="PITI01000553">
    <property type="protein sequence ID" value="TBU05916.1"/>
    <property type="molecule type" value="Genomic_DNA"/>
</dbReference>
<dbReference type="Gene3D" id="3.30.70.3160">
    <property type="match status" value="1"/>
</dbReference>
<dbReference type="InterPro" id="IPR020103">
    <property type="entry name" value="PsdUridine_synth_cat_dom_sf"/>
</dbReference>
<evidence type="ECO:0000256" key="2">
    <source>
        <dbReference type="ARBA" id="ARBA00023235"/>
    </source>
</evidence>
<dbReference type="GO" id="GO:0001522">
    <property type="term" value="P:pseudouridine synthesis"/>
    <property type="evidence" value="ECO:0007669"/>
    <property type="project" value="InterPro"/>
</dbReference>
<reference evidence="5 6" key="1">
    <citation type="submission" date="2017-12" db="EMBL/GenBank/DDBJ databases">
        <authorList>
            <person name="Pombert J.-F."/>
            <person name="Haag K.L."/>
            <person name="Ebert D."/>
        </authorList>
    </citation>
    <scope>NUCLEOTIDE SEQUENCE [LARGE SCALE GENOMIC DNA]</scope>
    <source>
        <strain evidence="5">BE-OM-2</strain>
    </source>
</reference>
<dbReference type="VEuPathDB" id="MicrosporidiaDB:CWI36_0553p0020"/>
<feature type="coiled-coil region" evidence="3">
    <location>
        <begin position="64"/>
        <end position="107"/>
    </location>
</feature>
<dbReference type="Pfam" id="PF01142">
    <property type="entry name" value="TruD"/>
    <property type="match status" value="1"/>
</dbReference>
<dbReference type="SUPFAM" id="SSF55120">
    <property type="entry name" value="Pseudouridine synthase"/>
    <property type="match status" value="1"/>
</dbReference>
<dbReference type="GO" id="GO:0003723">
    <property type="term" value="F:RNA binding"/>
    <property type="evidence" value="ECO:0007669"/>
    <property type="project" value="InterPro"/>
</dbReference>
<comment type="caution">
    <text evidence="5">The sequence shown here is derived from an EMBL/GenBank/DDBJ whole genome shotgun (WGS) entry which is preliminary data.</text>
</comment>
<accession>A0A4Q9LEA8</accession>
<gene>
    <name evidence="5" type="ORF">CWI36_0553p0020</name>
</gene>
<protein>
    <submittedName>
        <fullName evidence="5">tRNA pseudouridine synthase D</fullName>
    </submittedName>
</protein>
<name>A0A4Q9LEA8_9MICR</name>
<dbReference type="InterPro" id="IPR001656">
    <property type="entry name" value="PsdUridine_synth_TruD"/>
</dbReference>
<sequence length="564" mass="65825">MLENVNIIEYFNSGPFVVDYSLKTFFNDFIVQEIHENELCEETDIFDTLNAVKVLKFIREFAKIEIIDEKLENLVKAINQNRQKYFLNNEKNENIETIENIESIQNNKFDNFFVENNQRKLLFKIYIPNKMYRSVLHGFLQSHPLISTKTDNNIVSVFYISDNSKKYSFVLKKTNRDTLNACQIIASYLKISYNSIKFCGNKDKRAVTYQKMSITDISFYDLYQIALKLSEENNGIAIYKIRTCVSGISLGTLKGNRFKIILRPKNRNENSLTENSNLQNNYDVEKIKMYLNNGFINYYGNQRFGKNMNNHIIGELIVTKKYKEAVEIIMEPISNESEQITQARNLYKEEKFKDAYELFPQRFIAEKTICKGKSRGLPDKKCIENIKKELKSIYLHSYQSYIFNKMASDRIKSGKNIQVGDLVLKRTKISSKEVTSGNDNISNSHKKLEDIKLDSDVFIFDKNIFNSIFDDSKKEIYEEKETLEEKIETITDENLDLHTIYDVVIPLKVERGLKGGYRKLIEKTSDLSVSIENNIIYLEFSLSKSAYATIVIREIIGNDILYLE</sequence>
<dbReference type="GO" id="GO:0009982">
    <property type="term" value="F:pseudouridine synthase activity"/>
    <property type="evidence" value="ECO:0007669"/>
    <property type="project" value="InterPro"/>
</dbReference>
<evidence type="ECO:0000256" key="1">
    <source>
        <dbReference type="ARBA" id="ARBA00007953"/>
    </source>
</evidence>
<evidence type="ECO:0000256" key="3">
    <source>
        <dbReference type="SAM" id="Coils"/>
    </source>
</evidence>
<dbReference type="STRING" id="148818.A0A4Q9LEA8"/>
<dbReference type="PANTHER" id="PTHR13326:SF21">
    <property type="entry name" value="PSEUDOURIDYLATE SYNTHASE PUS7L"/>
    <property type="match status" value="1"/>
</dbReference>
<evidence type="ECO:0000259" key="4">
    <source>
        <dbReference type="PROSITE" id="PS50984"/>
    </source>
</evidence>
<keyword evidence="6" id="KW-1185">Reference proteome</keyword>
<dbReference type="PROSITE" id="PS50984">
    <property type="entry name" value="TRUD"/>
    <property type="match status" value="1"/>
</dbReference>
<dbReference type="VEuPathDB" id="MicrosporidiaDB:CWI39_0706p0020"/>
<evidence type="ECO:0000313" key="6">
    <source>
        <dbReference type="Proteomes" id="UP000291404"/>
    </source>
</evidence>
<dbReference type="PIRSF" id="PIRSF037016">
    <property type="entry name" value="Pseudouridin_synth_euk_prd"/>
    <property type="match status" value="1"/>
</dbReference>
<keyword evidence="2" id="KW-0413">Isomerase</keyword>
<dbReference type="InterPro" id="IPR042214">
    <property type="entry name" value="TruD_catalytic"/>
</dbReference>
<dbReference type="PANTHER" id="PTHR13326">
    <property type="entry name" value="TRNA PSEUDOURIDINE SYNTHASE D"/>
    <property type="match status" value="1"/>
</dbReference>
<proteinExistence type="inferred from homology"/>
<organism evidence="5 6">
    <name type="scientific">Hamiltosporidium magnivora</name>
    <dbReference type="NCBI Taxonomy" id="148818"/>
    <lineage>
        <taxon>Eukaryota</taxon>
        <taxon>Fungi</taxon>
        <taxon>Fungi incertae sedis</taxon>
        <taxon>Microsporidia</taxon>
        <taxon>Dubosqiidae</taxon>
        <taxon>Hamiltosporidium</taxon>
    </lineage>
</organism>
<dbReference type="NCBIfam" id="TIGR00094">
    <property type="entry name" value="tRNA_TruD_broad"/>
    <property type="match status" value="1"/>
</dbReference>
<dbReference type="InterPro" id="IPR011760">
    <property type="entry name" value="PsdUridine_synth_TruD_insert"/>
</dbReference>